<feature type="transmembrane region" description="Helical" evidence="10">
    <location>
        <begin position="68"/>
        <end position="92"/>
    </location>
</feature>
<organism evidence="14 15">
    <name type="scientific">Candidatus Magasanikbacteria bacterium GW2011_GWA2_40_10</name>
    <dbReference type="NCBI Taxonomy" id="1619037"/>
    <lineage>
        <taxon>Bacteria</taxon>
        <taxon>Candidatus Magasanikiibacteriota</taxon>
    </lineage>
</organism>
<evidence type="ECO:0000256" key="7">
    <source>
        <dbReference type="ARBA" id="ARBA00023010"/>
    </source>
</evidence>
<dbReference type="InterPro" id="IPR026593">
    <property type="entry name" value="SecY"/>
</dbReference>
<keyword evidence="5 10" id="KW-0653">Protein transport</keyword>
<dbReference type="PIRSF" id="PIRSF004557">
    <property type="entry name" value="SecY"/>
    <property type="match status" value="1"/>
</dbReference>
<dbReference type="STRING" id="1619037.UT67_C0003G0022"/>
<comment type="subunit">
    <text evidence="10">Component of the Sec protein translocase complex. Heterotrimer consisting of SecY, SecE and SecG subunits. The heterotrimers can form oligomers, although 1 heterotrimer is thought to be able to translocate proteins. Interacts with the ribosome. Interacts with SecDF, and other proteins may be involved. Interacts with SecA.</text>
</comment>
<feature type="transmembrane region" description="Helical" evidence="10">
    <location>
        <begin position="263"/>
        <end position="286"/>
    </location>
</feature>
<evidence type="ECO:0000256" key="10">
    <source>
        <dbReference type="HAMAP-Rule" id="MF_01465"/>
    </source>
</evidence>
<dbReference type="GO" id="GO:0065002">
    <property type="term" value="P:intracellular protein transmembrane transport"/>
    <property type="evidence" value="ECO:0007669"/>
    <property type="project" value="UniProtKB-UniRule"/>
</dbReference>
<dbReference type="NCBIfam" id="TIGR00967">
    <property type="entry name" value="3a0501s007"/>
    <property type="match status" value="1"/>
</dbReference>
<evidence type="ECO:0000256" key="9">
    <source>
        <dbReference type="ARBA" id="ARBA00039733"/>
    </source>
</evidence>
<dbReference type="PRINTS" id="PR00303">
    <property type="entry name" value="SECYTRNLCASE"/>
</dbReference>
<dbReference type="HAMAP" id="MF_01465">
    <property type="entry name" value="SecY"/>
    <property type="match status" value="1"/>
</dbReference>
<dbReference type="EMBL" id="LBXR01000003">
    <property type="protein sequence ID" value="KKR35148.1"/>
    <property type="molecule type" value="Genomic_DNA"/>
</dbReference>
<feature type="transmembrane region" description="Helical" evidence="10">
    <location>
        <begin position="177"/>
        <end position="194"/>
    </location>
</feature>
<dbReference type="PANTHER" id="PTHR10906">
    <property type="entry name" value="SECY/SEC61-ALPHA FAMILY MEMBER"/>
    <property type="match status" value="1"/>
</dbReference>
<sequence>MWNKLQQVWRIKDIRNKILYVVGALVIFRLVAHIPIPGVNLENLRQFLAGNQILGMLDVFSGGSMMNFSIVMLGVGPYITSSIIFQLLAMIIPKLEELSKEGESGQQRINTYTRLLTVPLAFLQSYGMIKLLSRSSLPIITDLSAFRMVTIMMTITAGTMFLMWIGELISEKKVGNGISLLIFAGIASGLPGGLRTLMINYDASQFFTFVLFTGVAILTVVGVVFINEGQRNIPVTYAKQVQGNHMRGGSSTHLPLRVSMAGVIPIIFAISLILFPSLIAQFFVQAKTAWIAGMAAGTIRLFQNQLFYGVLYFLLVFGFTYFYTAVIFHPQKMAENLQKQGGFIPGIRPGLETEKYLGQTMNRINLTGALFLGSIAILPLLVQYFMGTQSLAIGGTSLLIVVSVAIETAKQIDAQITMHAYDTI</sequence>
<dbReference type="GO" id="GO:0006605">
    <property type="term" value="P:protein targeting"/>
    <property type="evidence" value="ECO:0007669"/>
    <property type="project" value="UniProtKB-UniRule"/>
</dbReference>
<accession>A0A0G0Q4V6</accession>
<feature type="transmembrane region" description="Helical" evidence="10">
    <location>
        <begin position="306"/>
        <end position="328"/>
    </location>
</feature>
<dbReference type="PROSITE" id="PS00755">
    <property type="entry name" value="SECY_1"/>
    <property type="match status" value="1"/>
</dbReference>
<dbReference type="GO" id="GO:0043952">
    <property type="term" value="P:protein transport by the Sec complex"/>
    <property type="evidence" value="ECO:0007669"/>
    <property type="project" value="UniProtKB-UniRule"/>
</dbReference>
<evidence type="ECO:0000256" key="11">
    <source>
        <dbReference type="RuleBase" id="RU000537"/>
    </source>
</evidence>
<dbReference type="FunFam" id="1.10.3370.10:FF:000001">
    <property type="entry name" value="Preprotein translocase subunit SecY"/>
    <property type="match status" value="1"/>
</dbReference>
<keyword evidence="7 10" id="KW-0811">Translocation</keyword>
<evidence type="ECO:0000256" key="4">
    <source>
        <dbReference type="ARBA" id="ARBA00022692"/>
    </source>
</evidence>
<evidence type="ECO:0000256" key="5">
    <source>
        <dbReference type="ARBA" id="ARBA00022927"/>
    </source>
</evidence>
<dbReference type="AlphaFoldDB" id="A0A0G0Q4V6"/>
<keyword evidence="8 10" id="KW-0472">Membrane</keyword>
<feature type="transmembrane region" description="Helical" evidence="10">
    <location>
        <begin position="18"/>
        <end position="36"/>
    </location>
</feature>
<name>A0A0G0Q4V6_9BACT</name>
<comment type="similarity">
    <text evidence="2 10 13">Belongs to the SecY/SEC61-alpha family.</text>
</comment>
<feature type="transmembrane region" description="Helical" evidence="10">
    <location>
        <begin position="364"/>
        <end position="385"/>
    </location>
</feature>
<comment type="function">
    <text evidence="10 11">The central subunit of the protein translocation channel SecYEG. Consists of two halves formed by TMs 1-5 and 6-10. These two domains form a lateral gate at the front which open onto the bilayer between TMs 2 and 7, and are clamped together by SecE at the back. The channel is closed by both a pore ring composed of hydrophobic SecY resides and a short helix (helix 2A) on the extracellular side of the membrane which forms a plug. The plug probably moves laterally to allow the channel to open. The ring and the pore may move independently.</text>
</comment>
<evidence type="ECO:0000256" key="6">
    <source>
        <dbReference type="ARBA" id="ARBA00022989"/>
    </source>
</evidence>
<evidence type="ECO:0000256" key="13">
    <source>
        <dbReference type="RuleBase" id="RU004349"/>
    </source>
</evidence>
<keyword evidence="3 10" id="KW-0813">Transport</keyword>
<dbReference type="Proteomes" id="UP000034855">
    <property type="component" value="Unassembled WGS sequence"/>
</dbReference>
<evidence type="ECO:0000313" key="14">
    <source>
        <dbReference type="EMBL" id="KKR35148.1"/>
    </source>
</evidence>
<evidence type="ECO:0000256" key="8">
    <source>
        <dbReference type="ARBA" id="ARBA00023136"/>
    </source>
</evidence>
<evidence type="ECO:0000256" key="2">
    <source>
        <dbReference type="ARBA" id="ARBA00005751"/>
    </source>
</evidence>
<feature type="transmembrane region" description="Helical" evidence="10">
    <location>
        <begin position="112"/>
        <end position="133"/>
    </location>
</feature>
<dbReference type="PATRIC" id="fig|1619037.3.peg.114"/>
<evidence type="ECO:0000313" key="15">
    <source>
        <dbReference type="Proteomes" id="UP000034855"/>
    </source>
</evidence>
<keyword evidence="6 10" id="KW-1133">Transmembrane helix</keyword>
<proteinExistence type="inferred from homology"/>
<comment type="subcellular location">
    <subcellularLocation>
        <location evidence="10">Cell membrane</location>
        <topology evidence="10">Multi-pass membrane protein</topology>
    </subcellularLocation>
    <subcellularLocation>
        <location evidence="1 12">Membrane</location>
        <topology evidence="1 12">Multi-pass membrane protein</topology>
    </subcellularLocation>
</comment>
<comment type="caution">
    <text evidence="14">The sequence shown here is derived from an EMBL/GenBank/DDBJ whole genome shotgun (WGS) entry which is preliminary data.</text>
</comment>
<dbReference type="GO" id="GO:0005886">
    <property type="term" value="C:plasma membrane"/>
    <property type="evidence" value="ECO:0007669"/>
    <property type="project" value="UniProtKB-SubCell"/>
</dbReference>
<keyword evidence="10" id="KW-1003">Cell membrane</keyword>
<dbReference type="InterPro" id="IPR002208">
    <property type="entry name" value="SecY/SEC61-alpha"/>
</dbReference>
<evidence type="ECO:0000256" key="1">
    <source>
        <dbReference type="ARBA" id="ARBA00004141"/>
    </source>
</evidence>
<gene>
    <name evidence="10" type="primary">secY</name>
    <name evidence="14" type="ORF">UT67_C0003G0022</name>
</gene>
<dbReference type="InterPro" id="IPR030659">
    <property type="entry name" value="SecY_CS"/>
</dbReference>
<dbReference type="Pfam" id="PF00344">
    <property type="entry name" value="SecY"/>
    <property type="match status" value="1"/>
</dbReference>
<protein>
    <recommendedName>
        <fullName evidence="9 10">Protein translocase subunit SecY</fullName>
    </recommendedName>
</protein>
<dbReference type="InterPro" id="IPR023201">
    <property type="entry name" value="SecY_dom_sf"/>
</dbReference>
<evidence type="ECO:0000256" key="3">
    <source>
        <dbReference type="ARBA" id="ARBA00022448"/>
    </source>
</evidence>
<feature type="transmembrane region" description="Helical" evidence="10">
    <location>
        <begin position="391"/>
        <end position="409"/>
    </location>
</feature>
<keyword evidence="4 10" id="KW-0812">Transmembrane</keyword>
<reference evidence="14 15" key="1">
    <citation type="journal article" date="2015" name="Nature">
        <title>rRNA introns, odd ribosomes, and small enigmatic genomes across a large radiation of phyla.</title>
        <authorList>
            <person name="Brown C.T."/>
            <person name="Hug L.A."/>
            <person name="Thomas B.C."/>
            <person name="Sharon I."/>
            <person name="Castelle C.J."/>
            <person name="Singh A."/>
            <person name="Wilkins M.J."/>
            <person name="Williams K.H."/>
            <person name="Banfield J.F."/>
        </authorList>
    </citation>
    <scope>NUCLEOTIDE SEQUENCE [LARGE SCALE GENOMIC DNA]</scope>
</reference>
<dbReference type="PROSITE" id="PS00756">
    <property type="entry name" value="SECY_2"/>
    <property type="match status" value="1"/>
</dbReference>
<feature type="transmembrane region" description="Helical" evidence="10">
    <location>
        <begin position="206"/>
        <end position="226"/>
    </location>
</feature>
<feature type="transmembrane region" description="Helical" evidence="10">
    <location>
        <begin position="145"/>
        <end position="165"/>
    </location>
</feature>
<evidence type="ECO:0000256" key="12">
    <source>
        <dbReference type="RuleBase" id="RU003484"/>
    </source>
</evidence>
<dbReference type="SUPFAM" id="SSF103491">
    <property type="entry name" value="Preprotein translocase SecY subunit"/>
    <property type="match status" value="1"/>
</dbReference>
<dbReference type="Gene3D" id="1.10.3370.10">
    <property type="entry name" value="SecY subunit domain"/>
    <property type="match status" value="1"/>
</dbReference>